<accession>A0A9Q4B0S3</accession>
<reference evidence="2" key="1">
    <citation type="submission" date="2020-06" db="EMBL/GenBank/DDBJ databases">
        <title>Insight into the genomes of haloalkaliphilic bacilli from Kenyan soda lakes.</title>
        <authorList>
            <person name="Mwirichia R."/>
            <person name="Villamizar G.C."/>
            <person name="Poehlein A."/>
            <person name="Mugweru J."/>
            <person name="Kipnyargis A."/>
            <person name="Kiplimo D."/>
            <person name="Orwa P."/>
            <person name="Daniel R."/>
        </authorList>
    </citation>
    <scope>NUCLEOTIDE SEQUENCE</scope>
    <source>
        <strain evidence="2">B1096_S55</strain>
    </source>
</reference>
<sequence length="100" mass="11329">MTFTITEQAAAFYKKELNLNKGDSLSFYVRVGGVGSGGFSAGLYKGKPDIEYTSVEKQDITFCIHQDDMWYFDGMTIDYHDDYNEVTFENSRIGSVINPQ</sequence>
<dbReference type="EMBL" id="JABXYM010000001">
    <property type="protein sequence ID" value="MCR6096247.1"/>
    <property type="molecule type" value="Genomic_DNA"/>
</dbReference>
<feature type="domain" description="Core" evidence="1">
    <location>
        <begin position="1"/>
        <end position="90"/>
    </location>
</feature>
<dbReference type="AlphaFoldDB" id="A0A9Q4B0S3"/>
<gene>
    <name evidence="2" type="ORF">HXA33_06765</name>
</gene>
<proteinExistence type="predicted"/>
<protein>
    <recommendedName>
        <fullName evidence="1">Core domain-containing protein</fullName>
    </recommendedName>
</protein>
<dbReference type="Gene3D" id="2.60.300.12">
    <property type="entry name" value="HesB-like domain"/>
    <property type="match status" value="1"/>
</dbReference>
<evidence type="ECO:0000313" key="3">
    <source>
        <dbReference type="Proteomes" id="UP001057753"/>
    </source>
</evidence>
<organism evidence="2 3">
    <name type="scientific">Salipaludibacillus agaradhaerens</name>
    <name type="common">Bacillus agaradhaerens</name>
    <dbReference type="NCBI Taxonomy" id="76935"/>
    <lineage>
        <taxon>Bacteria</taxon>
        <taxon>Bacillati</taxon>
        <taxon>Bacillota</taxon>
        <taxon>Bacilli</taxon>
        <taxon>Bacillales</taxon>
        <taxon>Bacillaceae</taxon>
    </lineage>
</organism>
<name>A0A9Q4B0S3_SALAG</name>
<dbReference type="InterPro" id="IPR000361">
    <property type="entry name" value="ATAP_core_dom"/>
</dbReference>
<dbReference type="RefSeq" id="WP_257820888.1">
    <property type="nucleotide sequence ID" value="NZ_JABXYM010000001.1"/>
</dbReference>
<dbReference type="Pfam" id="PF01521">
    <property type="entry name" value="Fe-S_biosyn"/>
    <property type="match status" value="1"/>
</dbReference>
<dbReference type="Proteomes" id="UP001057753">
    <property type="component" value="Unassembled WGS sequence"/>
</dbReference>
<comment type="caution">
    <text evidence="2">The sequence shown here is derived from an EMBL/GenBank/DDBJ whole genome shotgun (WGS) entry which is preliminary data.</text>
</comment>
<keyword evidence="3" id="KW-1185">Reference proteome</keyword>
<dbReference type="InterPro" id="IPR035903">
    <property type="entry name" value="HesB-like_dom_sf"/>
</dbReference>
<evidence type="ECO:0000313" key="2">
    <source>
        <dbReference type="EMBL" id="MCR6096247.1"/>
    </source>
</evidence>
<evidence type="ECO:0000259" key="1">
    <source>
        <dbReference type="Pfam" id="PF01521"/>
    </source>
</evidence>
<dbReference type="SUPFAM" id="SSF89360">
    <property type="entry name" value="HesB-like domain"/>
    <property type="match status" value="1"/>
</dbReference>